<accession>A0A951QA95</accession>
<feature type="transmembrane region" description="Helical" evidence="1">
    <location>
        <begin position="30"/>
        <end position="48"/>
    </location>
</feature>
<gene>
    <name evidence="3" type="ORF">KME15_13105</name>
</gene>
<proteinExistence type="predicted"/>
<evidence type="ECO:0000256" key="1">
    <source>
        <dbReference type="SAM" id="Phobius"/>
    </source>
</evidence>
<comment type="caution">
    <text evidence="3">The sequence shown here is derived from an EMBL/GenBank/DDBJ whole genome shotgun (WGS) entry which is preliminary data.</text>
</comment>
<dbReference type="EMBL" id="JAHHHD010000013">
    <property type="protein sequence ID" value="MBW4659607.1"/>
    <property type="molecule type" value="Genomic_DNA"/>
</dbReference>
<reference evidence="3" key="1">
    <citation type="submission" date="2021-05" db="EMBL/GenBank/DDBJ databases">
        <authorList>
            <person name="Pietrasiak N."/>
            <person name="Ward R."/>
            <person name="Stajich J.E."/>
            <person name="Kurbessoian T."/>
        </authorList>
    </citation>
    <scope>NUCLEOTIDE SEQUENCE</scope>
    <source>
        <strain evidence="3">UHER 2000/2452</strain>
    </source>
</reference>
<feature type="domain" description="DUF218" evidence="2">
    <location>
        <begin position="133"/>
        <end position="347"/>
    </location>
</feature>
<evidence type="ECO:0000313" key="3">
    <source>
        <dbReference type="EMBL" id="MBW4659607.1"/>
    </source>
</evidence>
<reference evidence="3" key="2">
    <citation type="journal article" date="2022" name="Microbiol. Resour. Announc.">
        <title>Metagenome Sequencing to Explore Phylogenomics of Terrestrial Cyanobacteria.</title>
        <authorList>
            <person name="Ward R.D."/>
            <person name="Stajich J.E."/>
            <person name="Johansen J.R."/>
            <person name="Huntemann M."/>
            <person name="Clum A."/>
            <person name="Foster B."/>
            <person name="Foster B."/>
            <person name="Roux S."/>
            <person name="Palaniappan K."/>
            <person name="Varghese N."/>
            <person name="Mukherjee S."/>
            <person name="Reddy T.B.K."/>
            <person name="Daum C."/>
            <person name="Copeland A."/>
            <person name="Chen I.A."/>
            <person name="Ivanova N.N."/>
            <person name="Kyrpides N.C."/>
            <person name="Shapiro N."/>
            <person name="Eloe-Fadrosh E.A."/>
            <person name="Pietrasiak N."/>
        </authorList>
    </citation>
    <scope>NUCLEOTIDE SEQUENCE</scope>
    <source>
        <strain evidence="3">UHER 2000/2452</strain>
    </source>
</reference>
<dbReference type="AlphaFoldDB" id="A0A951QA95"/>
<dbReference type="InterPro" id="IPR003848">
    <property type="entry name" value="DUF218"/>
</dbReference>
<dbReference type="Proteomes" id="UP000757435">
    <property type="component" value="Unassembled WGS sequence"/>
</dbReference>
<evidence type="ECO:0000259" key="2">
    <source>
        <dbReference type="Pfam" id="PF02698"/>
    </source>
</evidence>
<keyword evidence="1" id="KW-0472">Membrane</keyword>
<keyword evidence="1" id="KW-0812">Transmembrane</keyword>
<sequence>MFELITQILVLVGIYFLVRFVLLTWIERRYLTWLGGLVLVLLMVLAFLDPTNKTVGSLWGVISFPLRPLGLVLILMSSSLRLGTKKVDGSQIMAALLILLISSLPLTAYLLTERTEQKPALELSQRASDRNVEAIVILGDGTTPSNPAYRLRSQLSNIADGLSVTLQSRLLYAGQLYAEQRSRGNTPLVIVSAGPQPILAQPNVTSSDVITNFLIQRAGVDSSQIRVETEGIDPRSSAIAVRQILSPGAISDNCRLYATCDNGSIQEIQGDPAVAAPRNTVELVTPALGLRRTVSTFARLNIASIPRPTDFYVFQSQAGLRLAALTDLIPSAEALVITSRVVDEYLATLYYFLRQWLTDPLGV</sequence>
<feature type="transmembrane region" description="Helical" evidence="1">
    <location>
        <begin position="92"/>
        <end position="111"/>
    </location>
</feature>
<name>A0A951QA95_9CYAN</name>
<feature type="transmembrane region" description="Helical" evidence="1">
    <location>
        <begin position="60"/>
        <end position="80"/>
    </location>
</feature>
<dbReference type="Pfam" id="PF02698">
    <property type="entry name" value="DUF218"/>
    <property type="match status" value="1"/>
</dbReference>
<protein>
    <submittedName>
        <fullName evidence="3">YdcF family protein</fullName>
    </submittedName>
</protein>
<organism evidence="3 4">
    <name type="scientific">Drouetiella hepatica Uher 2000/2452</name>
    <dbReference type="NCBI Taxonomy" id="904376"/>
    <lineage>
        <taxon>Bacteria</taxon>
        <taxon>Bacillati</taxon>
        <taxon>Cyanobacteriota</taxon>
        <taxon>Cyanophyceae</taxon>
        <taxon>Oculatellales</taxon>
        <taxon>Oculatellaceae</taxon>
        <taxon>Drouetiella</taxon>
    </lineage>
</organism>
<evidence type="ECO:0000313" key="4">
    <source>
        <dbReference type="Proteomes" id="UP000757435"/>
    </source>
</evidence>
<keyword evidence="1" id="KW-1133">Transmembrane helix</keyword>
<feature type="transmembrane region" description="Helical" evidence="1">
    <location>
        <begin position="6"/>
        <end position="23"/>
    </location>
</feature>